<evidence type="ECO:0000256" key="1">
    <source>
        <dbReference type="SAM" id="MobiDB-lite"/>
    </source>
</evidence>
<dbReference type="NCBIfam" id="TIGR03883">
    <property type="entry name" value="DUF2342_F420"/>
    <property type="match status" value="1"/>
</dbReference>
<dbReference type="SUPFAM" id="SSF55486">
    <property type="entry name" value="Metalloproteases ('zincins'), catalytic domain"/>
    <property type="match status" value="1"/>
</dbReference>
<reference evidence="2" key="2">
    <citation type="submission" date="2020-09" db="EMBL/GenBank/DDBJ databases">
        <authorList>
            <person name="Sun Q."/>
            <person name="Zhou Y."/>
        </authorList>
    </citation>
    <scope>NUCLEOTIDE SEQUENCE</scope>
    <source>
        <strain evidence="2">CGMCC 1.15388</strain>
    </source>
</reference>
<dbReference type="InterPro" id="IPR018766">
    <property type="entry name" value="Zinicin_2"/>
</dbReference>
<dbReference type="EMBL" id="BMIS01000001">
    <property type="protein sequence ID" value="GGE59245.1"/>
    <property type="molecule type" value="Genomic_DNA"/>
</dbReference>
<dbReference type="PANTHER" id="PTHR39420:SF1">
    <property type="entry name" value="HYDROLASE"/>
    <property type="match status" value="1"/>
</dbReference>
<dbReference type="RefSeq" id="WP_188682154.1">
    <property type="nucleotide sequence ID" value="NZ_BMIS01000001.1"/>
</dbReference>
<dbReference type="AlphaFoldDB" id="A0A917EL75"/>
<evidence type="ECO:0000313" key="2">
    <source>
        <dbReference type="EMBL" id="GGE59245.1"/>
    </source>
</evidence>
<dbReference type="PANTHER" id="PTHR39420">
    <property type="match status" value="1"/>
</dbReference>
<keyword evidence="3" id="KW-1185">Reference proteome</keyword>
<dbReference type="Pfam" id="PF10103">
    <property type="entry name" value="Zincin_2"/>
    <property type="match status" value="1"/>
</dbReference>
<evidence type="ECO:0000313" key="3">
    <source>
        <dbReference type="Proteomes" id="UP000633136"/>
    </source>
</evidence>
<sequence length="393" mass="42857">MSEETLTEEQAADLLISWELATTTAAKLAAPGPRMKPQEAAAEVAALREAAEAAVGHVHRITQLEAARELGAETGETLVVDRRGWAKANAESFRELLAPALAAAVERKPEVAQGAGGGQRSSAQVFGSAVTGAELGGILSFLSAKVLGQFEPFQQNRLMLVAPNIVEVQRELNVVPEDFRLWVCLHEQTHRVQFAAAPWLADHLKTKITELSVNTMSQADSVPEKLVEALKGLRKGAEQDTGQGTEPDGDLPASSGPAPSGSPRNRLLAAIQSPEDRATMSHLTAVMSLLEGHANVVMDAVDHTIVPTVKTIRRRFEERGRNRGPLENFIRKLLQLDVKAAQYRDGQKFVGHIVEAVGMEQFNRIWEKPEHLPTEDELHDPDAWIQRVLPEHA</sequence>
<name>A0A917EL75_9MICC</name>
<dbReference type="Gene3D" id="1.20.150.30">
    <property type="entry name" value="Zincin-like metallopeptidase, N-terminal domain"/>
    <property type="match status" value="1"/>
</dbReference>
<reference evidence="2" key="1">
    <citation type="journal article" date="2014" name="Int. J. Syst. Evol. Microbiol.">
        <title>Complete genome sequence of Corynebacterium casei LMG S-19264T (=DSM 44701T), isolated from a smear-ripened cheese.</title>
        <authorList>
            <consortium name="US DOE Joint Genome Institute (JGI-PGF)"/>
            <person name="Walter F."/>
            <person name="Albersmeier A."/>
            <person name="Kalinowski J."/>
            <person name="Ruckert C."/>
        </authorList>
    </citation>
    <scope>NUCLEOTIDE SEQUENCE</scope>
    <source>
        <strain evidence="2">CGMCC 1.15388</strain>
    </source>
</reference>
<dbReference type="InterPro" id="IPR042271">
    <property type="entry name" value="Zinicin_2_N"/>
</dbReference>
<comment type="caution">
    <text evidence="2">The sequence shown here is derived from an EMBL/GenBank/DDBJ whole genome shotgun (WGS) entry which is preliminary data.</text>
</comment>
<accession>A0A917EL75</accession>
<protein>
    <recommendedName>
        <fullName evidence="4">Hydrolase</fullName>
    </recommendedName>
</protein>
<dbReference type="Proteomes" id="UP000633136">
    <property type="component" value="Unassembled WGS sequence"/>
</dbReference>
<feature type="region of interest" description="Disordered" evidence="1">
    <location>
        <begin position="234"/>
        <end position="265"/>
    </location>
</feature>
<gene>
    <name evidence="2" type="ORF">GCM10011401_02470</name>
</gene>
<dbReference type="InterPro" id="IPR022454">
    <property type="entry name" value="CHP03883_F420-assoc"/>
</dbReference>
<evidence type="ECO:0008006" key="4">
    <source>
        <dbReference type="Google" id="ProtNLM"/>
    </source>
</evidence>
<feature type="compositionally biased region" description="Low complexity" evidence="1">
    <location>
        <begin position="252"/>
        <end position="263"/>
    </location>
</feature>
<proteinExistence type="predicted"/>
<dbReference type="NCBIfam" id="TIGR03624">
    <property type="entry name" value="putative hydrolase"/>
    <property type="match status" value="1"/>
</dbReference>
<organism evidence="2 3">
    <name type="scientific">Nesterenkonia cremea</name>
    <dbReference type="NCBI Taxonomy" id="1882340"/>
    <lineage>
        <taxon>Bacteria</taxon>
        <taxon>Bacillati</taxon>
        <taxon>Actinomycetota</taxon>
        <taxon>Actinomycetes</taxon>
        <taxon>Micrococcales</taxon>
        <taxon>Micrococcaceae</taxon>
        <taxon>Nesterenkonia</taxon>
    </lineage>
</organism>